<name>A0ABS2LAH4_9CELL</name>
<dbReference type="Gene3D" id="3.30.70.360">
    <property type="match status" value="1"/>
</dbReference>
<dbReference type="InterPro" id="IPR051458">
    <property type="entry name" value="Cyt/Met_Dipeptidase"/>
</dbReference>
<keyword evidence="1" id="KW-0645">Protease</keyword>
<dbReference type="EMBL" id="JAFBBO010000001">
    <property type="protein sequence ID" value="MBM7477108.1"/>
    <property type="molecule type" value="Genomic_DNA"/>
</dbReference>
<dbReference type="RefSeq" id="WP_205305449.1">
    <property type="nucleotide sequence ID" value="NZ_BAAAVF010000001.1"/>
</dbReference>
<keyword evidence="3" id="KW-0378">Hydrolase</keyword>
<dbReference type="InterPro" id="IPR011650">
    <property type="entry name" value="Peptidase_M20_dimer"/>
</dbReference>
<reference evidence="5 6" key="1">
    <citation type="submission" date="2021-01" db="EMBL/GenBank/DDBJ databases">
        <title>Sequencing the genomes of 1000 actinobacteria strains.</title>
        <authorList>
            <person name="Klenk H.-P."/>
        </authorList>
    </citation>
    <scope>NUCLEOTIDE SEQUENCE [LARGE SCALE GENOMIC DNA]</scope>
    <source>
        <strain evidence="5 6">DSM 46000</strain>
    </source>
</reference>
<accession>A0ABS2LAH4</accession>
<keyword evidence="2" id="KW-0479">Metal-binding</keyword>
<feature type="domain" description="Peptidase M20 dimerisation" evidence="4">
    <location>
        <begin position="214"/>
        <end position="361"/>
    </location>
</feature>
<dbReference type="InterPro" id="IPR002933">
    <property type="entry name" value="Peptidase_M20"/>
</dbReference>
<comment type="caution">
    <text evidence="5">The sequence shown here is derived from an EMBL/GenBank/DDBJ whole genome shotgun (WGS) entry which is preliminary data.</text>
</comment>
<evidence type="ECO:0000313" key="5">
    <source>
        <dbReference type="EMBL" id="MBM7477108.1"/>
    </source>
</evidence>
<dbReference type="Gene3D" id="3.40.630.10">
    <property type="entry name" value="Zn peptidases"/>
    <property type="match status" value="1"/>
</dbReference>
<gene>
    <name evidence="5" type="ORF">JOD49_000028</name>
</gene>
<evidence type="ECO:0000256" key="1">
    <source>
        <dbReference type="ARBA" id="ARBA00022670"/>
    </source>
</evidence>
<dbReference type="Pfam" id="PF07687">
    <property type="entry name" value="M20_dimer"/>
    <property type="match status" value="1"/>
</dbReference>
<keyword evidence="6" id="KW-1185">Reference proteome</keyword>
<dbReference type="NCBIfam" id="NF005914">
    <property type="entry name" value="PRK07907.1"/>
    <property type="match status" value="1"/>
</dbReference>
<proteinExistence type="predicted"/>
<sequence length="466" mass="48073">MNSTPGTSTLSEPDDVAHLRARVAELFPALREDLEALVRIPSVSNSAFDQAHVAASAEAVAELLRGAGMPEVQILHATGVAGPLGAPAVVARRPAPEGAPTVLLYAHHDVQPPGDAAAWDTDPFVPTEVDGRLFGRGAADDKAGIVAHVGALRALSALGDLPIGVTVFVEGEEEVGSPSFLPFLNQHKDLLAADVIVVADSANWKVGVPGLTTSLRGLVDCDVEVAVLGHAVHSGMFGGPVLDALTLLSRLIATLHDEQGNVAVEGLVSAPDPTVDYEEADFRADSSVLDGVRLAGEGTLTGRLWTKPALSVIGIDAPSVAHASNTLTPRATAKLSLRIAPGQDPAAALAALRAHLESNAPFGAQVTVHDGETGKPFQAPTDSSAMQAARWAFETSWGTAPVDIGIGGSIPFIADLLDVFPDAAILVTGVEDPDSRAHGANESVHLGELEKVVLAEALLLTRLARG</sequence>
<dbReference type="SUPFAM" id="SSF53187">
    <property type="entry name" value="Zn-dependent exopeptidases"/>
    <property type="match status" value="1"/>
</dbReference>
<dbReference type="Pfam" id="PF01546">
    <property type="entry name" value="Peptidase_M20"/>
    <property type="match status" value="1"/>
</dbReference>
<organism evidence="5 6">
    <name type="scientific">Oerskovia jenensis</name>
    <dbReference type="NCBI Taxonomy" id="162169"/>
    <lineage>
        <taxon>Bacteria</taxon>
        <taxon>Bacillati</taxon>
        <taxon>Actinomycetota</taxon>
        <taxon>Actinomycetes</taxon>
        <taxon>Micrococcales</taxon>
        <taxon>Cellulomonadaceae</taxon>
        <taxon>Oerskovia</taxon>
    </lineage>
</organism>
<evidence type="ECO:0000313" key="6">
    <source>
        <dbReference type="Proteomes" id="UP000698059"/>
    </source>
</evidence>
<evidence type="ECO:0000256" key="3">
    <source>
        <dbReference type="ARBA" id="ARBA00022801"/>
    </source>
</evidence>
<dbReference type="PANTHER" id="PTHR43270:SF12">
    <property type="entry name" value="SUCCINYL-DIAMINOPIMELATE DESUCCINYLASE"/>
    <property type="match status" value="1"/>
</dbReference>
<evidence type="ECO:0000256" key="2">
    <source>
        <dbReference type="ARBA" id="ARBA00022723"/>
    </source>
</evidence>
<evidence type="ECO:0000259" key="4">
    <source>
        <dbReference type="Pfam" id="PF07687"/>
    </source>
</evidence>
<dbReference type="PANTHER" id="PTHR43270">
    <property type="entry name" value="BETA-ALA-HIS DIPEPTIDASE"/>
    <property type="match status" value="1"/>
</dbReference>
<protein>
    <submittedName>
        <fullName evidence="5">Acetylornithine deacetylase/succinyl-diaminopimelate desuccinylase-like protein</fullName>
    </submittedName>
</protein>
<dbReference type="Proteomes" id="UP000698059">
    <property type="component" value="Unassembled WGS sequence"/>
</dbReference>